<gene>
    <name evidence="5" type="ORF">E1J06_16855</name>
    <name evidence="4" type="ORF">E1J06_26135</name>
    <name evidence="3" type="ORF">F2Y44_21235</name>
    <name evidence="2" type="ORF">F2Z07_19175</name>
</gene>
<evidence type="ECO:0000313" key="2">
    <source>
        <dbReference type="EMBL" id="KAA5315616.1"/>
    </source>
</evidence>
<comment type="caution">
    <text evidence="3">The sequence shown here is derived from an EMBL/GenBank/DDBJ whole genome shotgun (WGS) entry which is preliminary data.</text>
</comment>
<dbReference type="EMBL" id="SLTX01000001">
    <property type="protein sequence ID" value="TDB08916.1"/>
    <property type="molecule type" value="Genomic_DNA"/>
</dbReference>
<accession>A0A1Y3Z7K0</accession>
<keyword evidence="1" id="KW-0472">Membrane</keyword>
<dbReference type="Proteomes" id="UP000481700">
    <property type="component" value="Unassembled WGS sequence"/>
</dbReference>
<sequence>MNGAYIINNNYTKNFRPETINLIKDVTLKKILIYGFLKLLLIERSIYQYFISLVLYNIFLDWLSLYRFYR</sequence>
<evidence type="ECO:0000313" key="4">
    <source>
        <dbReference type="EMBL" id="TDB02137.1"/>
    </source>
</evidence>
<dbReference type="AlphaFoldDB" id="A0A1Y3Z7K0"/>
<keyword evidence="1" id="KW-1133">Transmembrane helix</keyword>
<evidence type="ECO:0000313" key="5">
    <source>
        <dbReference type="EMBL" id="TDB08916.1"/>
    </source>
</evidence>
<feature type="transmembrane region" description="Helical" evidence="1">
    <location>
        <begin position="46"/>
        <end position="69"/>
    </location>
</feature>
<dbReference type="EMBL" id="VVZE01000039">
    <property type="protein sequence ID" value="KAA5379505.1"/>
    <property type="molecule type" value="Genomic_DNA"/>
</dbReference>
<dbReference type="EMBL" id="VVZV01000027">
    <property type="protein sequence ID" value="KAA5315616.1"/>
    <property type="molecule type" value="Genomic_DNA"/>
</dbReference>
<proteinExistence type="predicted"/>
<name>A0A1Y3Z7K0_9BACT</name>
<dbReference type="EMBL" id="SLTX01000011">
    <property type="protein sequence ID" value="TDB02137.1"/>
    <property type="molecule type" value="Genomic_DNA"/>
</dbReference>
<evidence type="ECO:0000256" key="1">
    <source>
        <dbReference type="SAM" id="Phobius"/>
    </source>
</evidence>
<keyword evidence="1" id="KW-0812">Transmembrane</keyword>
<evidence type="ECO:0000313" key="6">
    <source>
        <dbReference type="Proteomes" id="UP000294834"/>
    </source>
</evidence>
<evidence type="ECO:0000313" key="3">
    <source>
        <dbReference type="EMBL" id="KAA5379505.1"/>
    </source>
</evidence>
<evidence type="ECO:0000313" key="7">
    <source>
        <dbReference type="Proteomes" id="UP000481700"/>
    </source>
</evidence>
<organism evidence="3">
    <name type="scientific">Phocaeicola dorei</name>
    <dbReference type="NCBI Taxonomy" id="357276"/>
    <lineage>
        <taxon>Bacteria</taxon>
        <taxon>Pseudomonadati</taxon>
        <taxon>Bacteroidota</taxon>
        <taxon>Bacteroidia</taxon>
        <taxon>Bacteroidales</taxon>
        <taxon>Bacteroidaceae</taxon>
        <taxon>Phocaeicola</taxon>
    </lineage>
</organism>
<reference evidence="4 6" key="2">
    <citation type="journal article" date="2019" name="Nat. Microbiol.">
        <title>Genomic variation and strain-specific functional adaptation in the human gut microbiome during early life.</title>
        <authorList>
            <person name="Vatanen T."/>
            <person name="Plichta D.R."/>
            <person name="Somani J."/>
            <person name="Munch P.C."/>
            <person name="Arthur T.D."/>
            <person name="Hall A.B."/>
            <person name="Rudolf S."/>
            <person name="Oakeley E.J."/>
            <person name="Ke X."/>
            <person name="Young R.A."/>
            <person name="Haiser H.J."/>
            <person name="Kolde R."/>
            <person name="Yassour M."/>
            <person name="Luopajarvi K."/>
            <person name="Siljander H."/>
            <person name="Virtanen S.M."/>
            <person name="Ilonen J."/>
            <person name="Uibo R."/>
            <person name="Tillmann V."/>
            <person name="Mokurov S."/>
            <person name="Dorshakova N."/>
            <person name="Porter J.A."/>
            <person name="McHardy A.C."/>
            <person name="Lahdesmaki H."/>
            <person name="Vlamakis H."/>
            <person name="Huttenhower C."/>
            <person name="Knip M."/>
            <person name="Xavier R.J."/>
        </authorList>
    </citation>
    <scope>NUCLEOTIDE SEQUENCE [LARGE SCALE GENOMIC DNA]</scope>
    <source>
        <strain evidence="4 6">RJX1052</strain>
    </source>
</reference>
<protein>
    <submittedName>
        <fullName evidence="3">Uncharacterized protein</fullName>
    </submittedName>
</protein>
<reference evidence="3 7" key="1">
    <citation type="journal article" date="2019" name="Nat. Med.">
        <title>A library of human gut bacterial isolates paired with longitudinal multiomics data enables mechanistic microbiome research.</title>
        <authorList>
            <person name="Poyet M."/>
            <person name="Groussin M."/>
            <person name="Gibbons S.M."/>
            <person name="Avila-Pacheco J."/>
            <person name="Jiang X."/>
            <person name="Kearney S.M."/>
            <person name="Perrotta A.R."/>
            <person name="Berdy B."/>
            <person name="Zhao S."/>
            <person name="Lieberman T.D."/>
            <person name="Swanson P.K."/>
            <person name="Smith M."/>
            <person name="Roesemann S."/>
            <person name="Alexander J.E."/>
            <person name="Rich S.A."/>
            <person name="Livny J."/>
            <person name="Vlamakis H."/>
            <person name="Clish C."/>
            <person name="Bullock K."/>
            <person name="Deik A."/>
            <person name="Scott J."/>
            <person name="Pierce K.A."/>
            <person name="Xavier R.J."/>
            <person name="Alm E.J."/>
        </authorList>
    </citation>
    <scope>NUCLEOTIDE SEQUENCE [LARGE SCALE GENOMIC DNA]</scope>
    <source>
        <strain evidence="2 7">BIOML-A25</strain>
        <strain evidence="3">BIOML-A8</strain>
    </source>
</reference>
<dbReference type="Proteomes" id="UP000294834">
    <property type="component" value="Unassembled WGS sequence"/>
</dbReference>